<accession>A0A835T0F6</accession>
<evidence type="ECO:0008006" key="4">
    <source>
        <dbReference type="Google" id="ProtNLM"/>
    </source>
</evidence>
<proteinExistence type="predicted"/>
<evidence type="ECO:0000313" key="3">
    <source>
        <dbReference type="Proteomes" id="UP000650467"/>
    </source>
</evidence>
<feature type="compositionally biased region" description="Polar residues" evidence="1">
    <location>
        <begin position="1"/>
        <end position="10"/>
    </location>
</feature>
<dbReference type="SUPFAM" id="SSF48403">
    <property type="entry name" value="Ankyrin repeat"/>
    <property type="match status" value="1"/>
</dbReference>
<dbReference type="GO" id="GO:0004620">
    <property type="term" value="F:phospholipase activity"/>
    <property type="evidence" value="ECO:0007669"/>
    <property type="project" value="TreeGrafter"/>
</dbReference>
<protein>
    <recommendedName>
        <fullName evidence="4">Ankyrin repeat domain-containing protein</fullName>
    </recommendedName>
</protein>
<comment type="caution">
    <text evidence="2">The sequence shown here is derived from an EMBL/GenBank/DDBJ whole genome shotgun (WGS) entry which is preliminary data.</text>
</comment>
<dbReference type="Proteomes" id="UP000650467">
    <property type="component" value="Unassembled WGS sequence"/>
</dbReference>
<dbReference type="Gene3D" id="1.25.40.20">
    <property type="entry name" value="Ankyrin repeat-containing domain"/>
    <property type="match status" value="2"/>
</dbReference>
<sequence>MDEASPSTEAQAHPEPEIEPQAQALFGTNCEPPAGQPVGTPSPAVPGQASHMPQDARAAQPEPHALPDLPITVFFEACAHLEPNFQACCARLVCKAAAAEFGNVVRLSQPCPDHAFAAHWGRPGATRHLSLAQRRQLICLVASSGVLANVQVAVDAARCSVPPEALAAAAAAGHLEVCQFLWPVVDERCSSDASGGGDGGGGSNAHPPYSPPLHPNVRLQQLARRDPLVAAALAGRPEVCAWLLTQAAEQQGARSTGGAGRRPVSLDLTSATLAAVLGGHAALYRTLRDRLAATSGHNEPLPPVWLLAALAEAGNRAALVRAVGQLRQRRASALDALASEGVGGSTVLAAAARSTTPDWLDKVDFLLRGPECRFSWPDPDTPAHDAVAETVLPRPGVDVSPQLNKRGFWATQSAAGLRTVAAAGQAGVLRELLQAKRQLVRLVAGAAGADGFRGLEQLGMRAYIDPGYLQRVASAAAVAAAEANQLECLNVALQHAPPTIRKTALLAACRRGHLAAAQRLVGCLPLTPGVTLAAELLVAAAESGSLQLVRWLVEGRRLHHRLGPQVFKAAVRGGCCELVAWLAAQGCADGHTPADILELCTVALRAGDVAMLQQLSDSACYATRPLTAAGPEQLA</sequence>
<dbReference type="GO" id="GO:0005783">
    <property type="term" value="C:endoplasmic reticulum"/>
    <property type="evidence" value="ECO:0007669"/>
    <property type="project" value="TreeGrafter"/>
</dbReference>
<evidence type="ECO:0000313" key="2">
    <source>
        <dbReference type="EMBL" id="KAG2429261.1"/>
    </source>
</evidence>
<name>A0A835T0F6_CHLIN</name>
<reference evidence="2" key="1">
    <citation type="journal article" date="2020" name="bioRxiv">
        <title>Comparative genomics of Chlamydomonas.</title>
        <authorList>
            <person name="Craig R.J."/>
            <person name="Hasan A.R."/>
            <person name="Ness R.W."/>
            <person name="Keightley P.D."/>
        </authorList>
    </citation>
    <scope>NUCLEOTIDE SEQUENCE</scope>
    <source>
        <strain evidence="2">SAG 7.73</strain>
    </source>
</reference>
<evidence type="ECO:0000256" key="1">
    <source>
        <dbReference type="SAM" id="MobiDB-lite"/>
    </source>
</evidence>
<dbReference type="GO" id="GO:0030149">
    <property type="term" value="P:sphingolipid catabolic process"/>
    <property type="evidence" value="ECO:0007669"/>
    <property type="project" value="TreeGrafter"/>
</dbReference>
<dbReference type="PANTHER" id="PTHR12393">
    <property type="entry name" value="SPHINGOMYELIN PHOSPHODIESTERASE RELATED"/>
    <property type="match status" value="1"/>
</dbReference>
<dbReference type="GO" id="GO:0071944">
    <property type="term" value="C:cell periphery"/>
    <property type="evidence" value="ECO:0007669"/>
    <property type="project" value="TreeGrafter"/>
</dbReference>
<organism evidence="2 3">
    <name type="scientific">Chlamydomonas incerta</name>
    <dbReference type="NCBI Taxonomy" id="51695"/>
    <lineage>
        <taxon>Eukaryota</taxon>
        <taxon>Viridiplantae</taxon>
        <taxon>Chlorophyta</taxon>
        <taxon>core chlorophytes</taxon>
        <taxon>Chlorophyceae</taxon>
        <taxon>CS clade</taxon>
        <taxon>Chlamydomonadales</taxon>
        <taxon>Chlamydomonadaceae</taxon>
        <taxon>Chlamydomonas</taxon>
    </lineage>
</organism>
<dbReference type="InterPro" id="IPR036770">
    <property type="entry name" value="Ankyrin_rpt-contain_sf"/>
</dbReference>
<feature type="region of interest" description="Disordered" evidence="1">
    <location>
        <begin position="191"/>
        <end position="215"/>
    </location>
</feature>
<keyword evidence="3" id="KW-1185">Reference proteome</keyword>
<dbReference type="OrthoDB" id="547727at2759"/>
<feature type="compositionally biased region" description="Gly residues" evidence="1">
    <location>
        <begin position="194"/>
        <end position="203"/>
    </location>
</feature>
<dbReference type="PANTHER" id="PTHR12393:SF6">
    <property type="entry name" value="SPHINGOMYELIN PHOSPHODIESTERASE 2"/>
    <property type="match status" value="1"/>
</dbReference>
<dbReference type="EMBL" id="JAEHOC010000031">
    <property type="protein sequence ID" value="KAG2429261.1"/>
    <property type="molecule type" value="Genomic_DNA"/>
</dbReference>
<gene>
    <name evidence="2" type="ORF">HXX76_011030</name>
</gene>
<dbReference type="AlphaFoldDB" id="A0A835T0F6"/>
<dbReference type="GO" id="GO:0016020">
    <property type="term" value="C:membrane"/>
    <property type="evidence" value="ECO:0007669"/>
    <property type="project" value="TreeGrafter"/>
</dbReference>
<dbReference type="GO" id="GO:0046513">
    <property type="term" value="P:ceramide biosynthetic process"/>
    <property type="evidence" value="ECO:0007669"/>
    <property type="project" value="TreeGrafter"/>
</dbReference>
<feature type="region of interest" description="Disordered" evidence="1">
    <location>
        <begin position="1"/>
        <end position="63"/>
    </location>
</feature>